<dbReference type="GO" id="GO:0008194">
    <property type="term" value="F:UDP-glycosyltransferase activity"/>
    <property type="evidence" value="ECO:0007669"/>
    <property type="project" value="UniProtKB-ARBA"/>
</dbReference>
<dbReference type="GO" id="GO:1901135">
    <property type="term" value="P:carbohydrate derivative metabolic process"/>
    <property type="evidence" value="ECO:0007669"/>
    <property type="project" value="UniProtKB-ARBA"/>
</dbReference>
<sequence length="139" mass="16065">MPKRFNERVKRKGLVVRTGYSCWRFWGILQLVDLCAIVVGIRMGVPIVAWPMYSDQPRNAMLVMKELKIGLIVKEWDCKDHEQLVTSLVVEKAMRMLMMAEVGHHMRKRIAEMPAAIRRLVAKGGDTLTELDYFIAHII</sequence>
<keyword evidence="1" id="KW-0472">Membrane</keyword>
<protein>
    <submittedName>
        <fullName evidence="2">Uncharacterized protein</fullName>
    </submittedName>
</protein>
<feature type="transmembrane region" description="Helical" evidence="1">
    <location>
        <begin position="21"/>
        <end position="53"/>
    </location>
</feature>
<reference evidence="2 3" key="1">
    <citation type="submission" date="2024-11" db="EMBL/GenBank/DDBJ databases">
        <title>A near-complete genome assembly of Cinchona calisaya.</title>
        <authorList>
            <person name="Lian D.C."/>
            <person name="Zhao X.W."/>
            <person name="Wei L."/>
        </authorList>
    </citation>
    <scope>NUCLEOTIDE SEQUENCE [LARGE SCALE GENOMIC DNA]</scope>
    <source>
        <tissue evidence="2">Nenye</tissue>
    </source>
</reference>
<dbReference type="AlphaFoldDB" id="A0ABD3ARF7"/>
<dbReference type="PANTHER" id="PTHR48044">
    <property type="entry name" value="GLYCOSYLTRANSFERASE"/>
    <property type="match status" value="1"/>
</dbReference>
<keyword evidence="1" id="KW-1133">Transmembrane helix</keyword>
<name>A0ABD3ARF7_9GENT</name>
<dbReference type="PANTHER" id="PTHR48044:SF22">
    <property type="entry name" value="GLYCOSYLTRANSFERASE"/>
    <property type="match status" value="1"/>
</dbReference>
<evidence type="ECO:0000313" key="2">
    <source>
        <dbReference type="EMBL" id="KAL3533739.1"/>
    </source>
</evidence>
<gene>
    <name evidence="2" type="ORF">ACH5RR_007260</name>
</gene>
<keyword evidence="3" id="KW-1185">Reference proteome</keyword>
<evidence type="ECO:0000256" key="1">
    <source>
        <dbReference type="SAM" id="Phobius"/>
    </source>
</evidence>
<accession>A0ABD3ARF7</accession>
<evidence type="ECO:0000313" key="3">
    <source>
        <dbReference type="Proteomes" id="UP001630127"/>
    </source>
</evidence>
<keyword evidence="1" id="KW-0812">Transmembrane</keyword>
<organism evidence="2 3">
    <name type="scientific">Cinchona calisaya</name>
    <dbReference type="NCBI Taxonomy" id="153742"/>
    <lineage>
        <taxon>Eukaryota</taxon>
        <taxon>Viridiplantae</taxon>
        <taxon>Streptophyta</taxon>
        <taxon>Embryophyta</taxon>
        <taxon>Tracheophyta</taxon>
        <taxon>Spermatophyta</taxon>
        <taxon>Magnoliopsida</taxon>
        <taxon>eudicotyledons</taxon>
        <taxon>Gunneridae</taxon>
        <taxon>Pentapetalae</taxon>
        <taxon>asterids</taxon>
        <taxon>lamiids</taxon>
        <taxon>Gentianales</taxon>
        <taxon>Rubiaceae</taxon>
        <taxon>Cinchonoideae</taxon>
        <taxon>Cinchoneae</taxon>
        <taxon>Cinchona</taxon>
    </lineage>
</organism>
<comment type="caution">
    <text evidence="2">The sequence shown here is derived from an EMBL/GenBank/DDBJ whole genome shotgun (WGS) entry which is preliminary data.</text>
</comment>
<dbReference type="SUPFAM" id="SSF53756">
    <property type="entry name" value="UDP-Glycosyltransferase/glycogen phosphorylase"/>
    <property type="match status" value="1"/>
</dbReference>
<proteinExistence type="predicted"/>
<dbReference type="EMBL" id="JBJUIK010000003">
    <property type="protein sequence ID" value="KAL3533739.1"/>
    <property type="molecule type" value="Genomic_DNA"/>
</dbReference>
<dbReference type="Proteomes" id="UP001630127">
    <property type="component" value="Unassembled WGS sequence"/>
</dbReference>
<dbReference type="Gene3D" id="3.40.50.2000">
    <property type="entry name" value="Glycogen Phosphorylase B"/>
    <property type="match status" value="1"/>
</dbReference>